<comment type="caution">
    <text evidence="1">The sequence shown here is derived from an EMBL/GenBank/DDBJ whole genome shotgun (WGS) entry which is preliminary data.</text>
</comment>
<dbReference type="NCBIfam" id="TIGR01484">
    <property type="entry name" value="HAD-SF-IIB"/>
    <property type="match status" value="1"/>
</dbReference>
<dbReference type="PANTHER" id="PTHR10000:SF25">
    <property type="entry name" value="PHOSPHATASE YKRA-RELATED"/>
    <property type="match status" value="1"/>
</dbReference>
<dbReference type="PANTHER" id="PTHR10000">
    <property type="entry name" value="PHOSPHOSERINE PHOSPHATASE"/>
    <property type="match status" value="1"/>
</dbReference>
<accession>A0ABV5VWN5</accession>
<evidence type="ECO:0000313" key="2">
    <source>
        <dbReference type="Proteomes" id="UP001589619"/>
    </source>
</evidence>
<dbReference type="SFLD" id="SFLDG01140">
    <property type="entry name" value="C2.B:_Phosphomannomutase_and_P"/>
    <property type="match status" value="1"/>
</dbReference>
<dbReference type="GO" id="GO:0016787">
    <property type="term" value="F:hydrolase activity"/>
    <property type="evidence" value="ECO:0007669"/>
    <property type="project" value="UniProtKB-KW"/>
</dbReference>
<name>A0ABV5VWN5_9BACL</name>
<sequence>MSYQIVFFDIDGTLVNEEKQLPPDAVEAVRELQNRGVEVVIATGRAPYFFAPIAEKLGIDSFVSLNGAYVVYKGQPIFQREIPRASVEALVGHAAKHNHSLVFEGHAAFYANEASHPHVVEAVSSLKVDLPGQDPDFWRNEAIYQIFLHCEAGEEQVYDQVVPDLRYIRWHPKAMDVIPHDRSKAQGIEALLHHLNVRPEHAVAFGDGLNDKEMLTMVGLGIAMGNSHEELKPFADHVTTHVDEGGIVNGLRYAGLLD</sequence>
<dbReference type="InterPro" id="IPR000150">
    <property type="entry name" value="Cof"/>
</dbReference>
<dbReference type="PROSITE" id="PS01228">
    <property type="entry name" value="COF_1"/>
    <property type="match status" value="1"/>
</dbReference>
<dbReference type="Pfam" id="PF08282">
    <property type="entry name" value="Hydrolase_3"/>
    <property type="match status" value="1"/>
</dbReference>
<dbReference type="SFLD" id="SFLDG01144">
    <property type="entry name" value="C2.B.4:_PGP_Like"/>
    <property type="match status" value="1"/>
</dbReference>
<organism evidence="1 2">
    <name type="scientific">Paenibacillus hodogayensis</name>
    <dbReference type="NCBI Taxonomy" id="279208"/>
    <lineage>
        <taxon>Bacteria</taxon>
        <taxon>Bacillati</taxon>
        <taxon>Bacillota</taxon>
        <taxon>Bacilli</taxon>
        <taxon>Bacillales</taxon>
        <taxon>Paenibacillaceae</taxon>
        <taxon>Paenibacillus</taxon>
    </lineage>
</organism>
<dbReference type="Gene3D" id="3.40.50.1000">
    <property type="entry name" value="HAD superfamily/HAD-like"/>
    <property type="match status" value="1"/>
</dbReference>
<dbReference type="RefSeq" id="WP_344903690.1">
    <property type="nucleotide sequence ID" value="NZ_BAAAYO010000001.1"/>
</dbReference>
<dbReference type="NCBIfam" id="TIGR00099">
    <property type="entry name" value="Cof-subfamily"/>
    <property type="match status" value="1"/>
</dbReference>
<reference evidence="1 2" key="1">
    <citation type="submission" date="2024-09" db="EMBL/GenBank/DDBJ databases">
        <authorList>
            <person name="Sun Q."/>
            <person name="Mori K."/>
        </authorList>
    </citation>
    <scope>NUCLEOTIDE SEQUENCE [LARGE SCALE GENOMIC DNA]</scope>
    <source>
        <strain evidence="1 2">JCM 12520</strain>
    </source>
</reference>
<dbReference type="CDD" id="cd07517">
    <property type="entry name" value="HAD_HPP"/>
    <property type="match status" value="1"/>
</dbReference>
<protein>
    <submittedName>
        <fullName evidence="1">Cof-type HAD-IIB family hydrolase</fullName>
    </submittedName>
</protein>
<dbReference type="InterPro" id="IPR036412">
    <property type="entry name" value="HAD-like_sf"/>
</dbReference>
<dbReference type="SUPFAM" id="SSF56784">
    <property type="entry name" value="HAD-like"/>
    <property type="match status" value="1"/>
</dbReference>
<evidence type="ECO:0000313" key="1">
    <source>
        <dbReference type="EMBL" id="MFB9752636.1"/>
    </source>
</evidence>
<proteinExistence type="predicted"/>
<dbReference type="InterPro" id="IPR006379">
    <property type="entry name" value="HAD-SF_hydro_IIB"/>
</dbReference>
<dbReference type="PROSITE" id="PS01229">
    <property type="entry name" value="COF_2"/>
    <property type="match status" value="1"/>
</dbReference>
<dbReference type="InterPro" id="IPR023214">
    <property type="entry name" value="HAD_sf"/>
</dbReference>
<dbReference type="EMBL" id="JBHMAG010000012">
    <property type="protein sequence ID" value="MFB9752636.1"/>
    <property type="molecule type" value="Genomic_DNA"/>
</dbReference>
<keyword evidence="1" id="KW-0378">Hydrolase</keyword>
<dbReference type="Gene3D" id="3.30.1240.10">
    <property type="match status" value="1"/>
</dbReference>
<dbReference type="SFLD" id="SFLDS00003">
    <property type="entry name" value="Haloacid_Dehalogenase"/>
    <property type="match status" value="1"/>
</dbReference>
<dbReference type="Proteomes" id="UP001589619">
    <property type="component" value="Unassembled WGS sequence"/>
</dbReference>
<gene>
    <name evidence="1" type="ORF">ACFFNY_13800</name>
</gene>
<keyword evidence="2" id="KW-1185">Reference proteome</keyword>